<dbReference type="SUPFAM" id="SSF51905">
    <property type="entry name" value="FAD/NAD(P)-binding domain"/>
    <property type="match status" value="1"/>
</dbReference>
<gene>
    <name evidence="1" type="ORF">A6F49_14210</name>
</gene>
<keyword evidence="2" id="KW-1185">Reference proteome</keyword>
<organism evidence="1 2">
    <name type="scientific">Enteractinococcus helveticum</name>
    <dbReference type="NCBI Taxonomy" id="1837282"/>
    <lineage>
        <taxon>Bacteria</taxon>
        <taxon>Bacillati</taxon>
        <taxon>Actinomycetota</taxon>
        <taxon>Actinomycetes</taxon>
        <taxon>Micrococcales</taxon>
        <taxon>Micrococcaceae</taxon>
    </lineage>
</organism>
<comment type="caution">
    <text evidence="1">The sequence shown here is derived from an EMBL/GenBank/DDBJ whole genome shotgun (WGS) entry which is preliminary data.</text>
</comment>
<reference evidence="1 2" key="1">
    <citation type="submission" date="2016-04" db="EMBL/GenBank/DDBJ databases">
        <title>First whole genome shotgun sequence of the bacterium Enteractinococcus sp. strain UASWS1574.</title>
        <authorList>
            <person name="Crovadore J."/>
            <person name="Chablais R."/>
            <person name="Lefort F."/>
        </authorList>
    </citation>
    <scope>NUCLEOTIDE SEQUENCE [LARGE SCALE GENOMIC DNA]</scope>
    <source>
        <strain evidence="1 2">UASWS1574</strain>
    </source>
</reference>
<dbReference type="AlphaFoldDB" id="A0A1B7LXK9"/>
<proteinExistence type="predicted"/>
<dbReference type="EMBL" id="LXEY01000021">
    <property type="protein sequence ID" value="OAV59903.1"/>
    <property type="molecule type" value="Genomic_DNA"/>
</dbReference>
<sequence>MTMRSLETDYLVVGAGATGMAFTDALIDHADVHVTMVDRRYGPGGHWQDTYPFVQLHQASQFYGVASTLLGTGAVQQHGPEAGLHERARRSEILHYYDQLLYHRFEDSGRVKFLGASQYHDDGASHYVTSRVSGETTLINVRRRIVDATYLAPTIPVTTPPPFGIADSTRVVPINALTNLDETPRNYVIVGSGKTGTDAIIWLLNHGVEPDRIMWVRPREPWMLNRAVVQPDPVVAFGLAADTMEAAAGAESVEDMFLRLEAAGVMLRIDTARTPTMAKTPTLGTWELDLLRSIEHVVHLGHIKYMTDDRIVLQDGAVAMPPDALVVHSAASGLQYPPVVPIWGDDKIRCQTIRAGFPCFCAALAGYVEATRDDDRERNRLCPPNRLPNNPFDWTQTQVRGIQATRAFNSEPDIAAWANSCALNPARIDPGRRDEPAVRSAVDRLGAVAEQGLARMAELAEGV</sequence>
<dbReference type="OrthoDB" id="9773233at2"/>
<accession>A0A1B7LXK9</accession>
<dbReference type="Pfam" id="PF13450">
    <property type="entry name" value="NAD_binding_8"/>
    <property type="match status" value="1"/>
</dbReference>
<dbReference type="RefSeq" id="WP_043058391.1">
    <property type="nucleotide sequence ID" value="NZ_LXEY01000021.1"/>
</dbReference>
<dbReference type="Proteomes" id="UP000078292">
    <property type="component" value="Unassembled WGS sequence"/>
</dbReference>
<dbReference type="STRING" id="1837282.A6F49_14210"/>
<name>A0A1B7LXK9_9MICC</name>
<evidence type="ECO:0000313" key="2">
    <source>
        <dbReference type="Proteomes" id="UP000078292"/>
    </source>
</evidence>
<protein>
    <submittedName>
        <fullName evidence="1">Pyridine nucleotide-disulfide oxidoreductase</fullName>
    </submittedName>
</protein>
<dbReference type="Gene3D" id="3.50.50.60">
    <property type="entry name" value="FAD/NAD(P)-binding domain"/>
    <property type="match status" value="1"/>
</dbReference>
<evidence type="ECO:0000313" key="1">
    <source>
        <dbReference type="EMBL" id="OAV59903.1"/>
    </source>
</evidence>
<dbReference type="InterPro" id="IPR036188">
    <property type="entry name" value="FAD/NAD-bd_sf"/>
</dbReference>